<organism evidence="2 3">
    <name type="scientific">Methanolobus halotolerans</name>
    <dbReference type="NCBI Taxonomy" id="2052935"/>
    <lineage>
        <taxon>Archaea</taxon>
        <taxon>Methanobacteriati</taxon>
        <taxon>Methanobacteriota</taxon>
        <taxon>Stenosarchaea group</taxon>
        <taxon>Methanomicrobia</taxon>
        <taxon>Methanosarcinales</taxon>
        <taxon>Methanosarcinaceae</taxon>
        <taxon>Methanolobus</taxon>
    </lineage>
</organism>
<evidence type="ECO:0000259" key="1">
    <source>
        <dbReference type="Pfam" id="PF00753"/>
    </source>
</evidence>
<dbReference type="InterPro" id="IPR052926">
    <property type="entry name" value="Metallo-beta-lactamase_dom"/>
</dbReference>
<dbReference type="GO" id="GO:0016787">
    <property type="term" value="F:hydrolase activity"/>
    <property type="evidence" value="ECO:0007669"/>
    <property type="project" value="UniProtKB-KW"/>
</dbReference>
<evidence type="ECO:0000313" key="2">
    <source>
        <dbReference type="EMBL" id="TGC10924.1"/>
    </source>
</evidence>
<reference evidence="2 3" key="1">
    <citation type="submission" date="2017-11" db="EMBL/GenBank/DDBJ databases">
        <title>Isolation and Characterization of Methanogenic Archaea from Saline Meromictic Lake at Siberia.</title>
        <authorList>
            <person name="Shen Y."/>
            <person name="Huang H.-H."/>
            <person name="Lai M.-C."/>
            <person name="Chen S.-C."/>
        </authorList>
    </citation>
    <scope>NUCLEOTIDE SEQUENCE [LARGE SCALE GENOMIC DNA]</scope>
    <source>
        <strain evidence="2 3">SY-01</strain>
    </source>
</reference>
<keyword evidence="2" id="KW-0378">Hydrolase</keyword>
<dbReference type="PANTHER" id="PTHR13754">
    <property type="entry name" value="METALLO-BETA-LACTAMASE SUPERFAMILY PROTEIN"/>
    <property type="match status" value="1"/>
</dbReference>
<gene>
    <name evidence="2" type="ORF">CUN85_01860</name>
</gene>
<keyword evidence="3" id="KW-1185">Reference proteome</keyword>
<sequence>MMKLTVVYDNEAKDDLQGGWGFSCFIETPGKNILFDTGWDGHLLLGNMGRLSISPQDADVLVLSHQHWDHMGGMTTFLNASSGVEAYVPAGFSANLKKEISSRCESLHEVKGSRDICKGVFTTGELGKEIKEQSLIVDSGRGLLVIAGCSHPGLAAILGAASAFGEVTGIIGGLHDSKEYGLLAGMQLIGAGHCTAHKDRILELYPDAFTDIFAGYVLEM</sequence>
<dbReference type="PANTHER" id="PTHR13754:SF13">
    <property type="entry name" value="METALLO-BETA-LACTAMASE SUPERFAMILY PROTEIN (AFU_ORTHOLOGUE AFUA_3G07630)"/>
    <property type="match status" value="1"/>
</dbReference>
<dbReference type="AlphaFoldDB" id="A0A4E0PXR1"/>
<dbReference type="GO" id="GO:0016740">
    <property type="term" value="F:transferase activity"/>
    <property type="evidence" value="ECO:0007669"/>
    <property type="project" value="TreeGrafter"/>
</dbReference>
<protein>
    <submittedName>
        <fullName evidence="2">MBL fold hydrolase</fullName>
    </submittedName>
</protein>
<dbReference type="InterPro" id="IPR041712">
    <property type="entry name" value="DHPS-like_MBL-fold"/>
</dbReference>
<proteinExistence type="predicted"/>
<dbReference type="Proteomes" id="UP000297295">
    <property type="component" value="Unassembled WGS sequence"/>
</dbReference>
<dbReference type="InterPro" id="IPR036866">
    <property type="entry name" value="RibonucZ/Hydroxyglut_hydro"/>
</dbReference>
<dbReference type="Pfam" id="PF00753">
    <property type="entry name" value="Lactamase_B"/>
    <property type="match status" value="1"/>
</dbReference>
<evidence type="ECO:0000313" key="3">
    <source>
        <dbReference type="Proteomes" id="UP000297295"/>
    </source>
</evidence>
<dbReference type="SUPFAM" id="SSF56281">
    <property type="entry name" value="Metallo-hydrolase/oxidoreductase"/>
    <property type="match status" value="1"/>
</dbReference>
<dbReference type="Gene3D" id="3.60.15.10">
    <property type="entry name" value="Ribonuclease Z/Hydroxyacylglutathione hydrolase-like"/>
    <property type="match status" value="1"/>
</dbReference>
<name>A0A4E0PXR1_9EURY</name>
<dbReference type="InterPro" id="IPR001279">
    <property type="entry name" value="Metallo-B-lactamas"/>
</dbReference>
<dbReference type="CDD" id="cd07713">
    <property type="entry name" value="DHPS-like_MBL-fold"/>
    <property type="match status" value="1"/>
</dbReference>
<comment type="caution">
    <text evidence="2">The sequence shown here is derived from an EMBL/GenBank/DDBJ whole genome shotgun (WGS) entry which is preliminary data.</text>
</comment>
<dbReference type="EMBL" id="PGGK01000002">
    <property type="protein sequence ID" value="TGC10924.1"/>
    <property type="molecule type" value="Genomic_DNA"/>
</dbReference>
<accession>A0A4E0PXR1</accession>
<feature type="domain" description="Metallo-beta-lactamase" evidence="1">
    <location>
        <begin position="23"/>
        <end position="94"/>
    </location>
</feature>